<keyword evidence="5" id="KW-0597">Phosphoprotein</keyword>
<comment type="catalytic activity">
    <reaction evidence="1">
        <text>ATP + protein L-histidine = ADP + protein N-phospho-L-histidine.</text>
        <dbReference type="EC" id="2.7.13.3"/>
    </reaction>
</comment>
<dbReference type="InterPro" id="IPR036890">
    <property type="entry name" value="HATPase_C_sf"/>
</dbReference>
<keyword evidence="6 13" id="KW-0808">Transferase</keyword>
<dbReference type="InterPro" id="IPR036097">
    <property type="entry name" value="HisK_dim/P_sf"/>
</dbReference>
<evidence type="ECO:0000256" key="4">
    <source>
        <dbReference type="ARBA" id="ARBA00022475"/>
    </source>
</evidence>
<dbReference type="PROSITE" id="PS50885">
    <property type="entry name" value="HAMP"/>
    <property type="match status" value="1"/>
</dbReference>
<dbReference type="PANTHER" id="PTHR44936:SF10">
    <property type="entry name" value="SENSOR PROTEIN RSTB"/>
    <property type="match status" value="1"/>
</dbReference>
<dbReference type="Pfam" id="PF02518">
    <property type="entry name" value="HATPase_c"/>
    <property type="match status" value="1"/>
</dbReference>
<dbReference type="InterPro" id="IPR050980">
    <property type="entry name" value="2C_sensor_his_kinase"/>
</dbReference>
<keyword evidence="10" id="KW-0812">Transmembrane</keyword>
<dbReference type="KEGG" id="rul:UC8_16240"/>
<evidence type="ECO:0000256" key="2">
    <source>
        <dbReference type="ARBA" id="ARBA00004651"/>
    </source>
</evidence>
<evidence type="ECO:0000256" key="6">
    <source>
        <dbReference type="ARBA" id="ARBA00022679"/>
    </source>
</evidence>
<dbReference type="InterPro" id="IPR003660">
    <property type="entry name" value="HAMP_dom"/>
</dbReference>
<evidence type="ECO:0000256" key="9">
    <source>
        <dbReference type="ARBA" id="ARBA00022840"/>
    </source>
</evidence>
<dbReference type="CDD" id="cd00082">
    <property type="entry name" value="HisKA"/>
    <property type="match status" value="1"/>
</dbReference>
<dbReference type="SMART" id="SM00388">
    <property type="entry name" value="HisKA"/>
    <property type="match status" value="1"/>
</dbReference>
<organism evidence="13 14">
    <name type="scientific">Roseimaritima ulvae</name>
    <dbReference type="NCBI Taxonomy" id="980254"/>
    <lineage>
        <taxon>Bacteria</taxon>
        <taxon>Pseudomonadati</taxon>
        <taxon>Planctomycetota</taxon>
        <taxon>Planctomycetia</taxon>
        <taxon>Pirellulales</taxon>
        <taxon>Pirellulaceae</taxon>
        <taxon>Roseimaritima</taxon>
    </lineage>
</organism>
<evidence type="ECO:0000256" key="7">
    <source>
        <dbReference type="ARBA" id="ARBA00022741"/>
    </source>
</evidence>
<dbReference type="OrthoDB" id="9804645at2"/>
<dbReference type="PROSITE" id="PS50109">
    <property type="entry name" value="HIS_KIN"/>
    <property type="match status" value="1"/>
</dbReference>
<keyword evidence="7" id="KW-0547">Nucleotide-binding</keyword>
<dbReference type="InterPro" id="IPR003594">
    <property type="entry name" value="HATPase_dom"/>
</dbReference>
<dbReference type="Pfam" id="PF00512">
    <property type="entry name" value="HisKA"/>
    <property type="match status" value="1"/>
</dbReference>
<dbReference type="AlphaFoldDB" id="A0A5B9QKM7"/>
<dbReference type="PANTHER" id="PTHR44936">
    <property type="entry name" value="SENSOR PROTEIN CREC"/>
    <property type="match status" value="1"/>
</dbReference>
<dbReference type="RefSeq" id="WP_068133209.1">
    <property type="nucleotide sequence ID" value="NZ_CP042914.1"/>
</dbReference>
<feature type="transmembrane region" description="Helical" evidence="10">
    <location>
        <begin position="7"/>
        <end position="26"/>
    </location>
</feature>
<feature type="domain" description="Histidine kinase" evidence="11">
    <location>
        <begin position="213"/>
        <end position="422"/>
    </location>
</feature>
<accession>A0A5B9QKM7</accession>
<sequence length="424" mass="46066">MTRLFIRFYLGIIAVLIVAWLIQVYVFQGTTEAKNVAVIEEALSGGALSARDDIIAGGEENFAQSIAEVQSRFAYPVNVVDRSDRQISAKAIARMDQGEAVLYSGKMLVAIPDSPWLVELGPLPQFAGPTQRDVLVGLGSVLLLAAGAIAILLRPIARQFRTVEKTALAIAGGDLAARIVEKPRRSLPIVSAFNKMADRVETLLRSQKELLQAVSHELRTPLARIKFATELLRSADNEEKRQQRIDGIDEATDKLDDLVGELLSYMRLGEDAHMAPTRSVSVEDVVSEAIELYAPLNGEIQFGFAAPSPEILLTTYRNDLLRAIGNVVGNAAKYAKSQVQIAVAEQDGYVTITVDDDGIGIPAEDREAVFEPFKRLTKEKQPGAGLGLAIVRRICQRLNGEVVVATSPLGGARFEIRLPANEVA</sequence>
<keyword evidence="9" id="KW-0067">ATP-binding</keyword>
<dbReference type="InterPro" id="IPR003661">
    <property type="entry name" value="HisK_dim/P_dom"/>
</dbReference>
<protein>
    <recommendedName>
        <fullName evidence="3">histidine kinase</fullName>
        <ecNumber evidence="3">2.7.13.3</ecNumber>
    </recommendedName>
</protein>
<evidence type="ECO:0000259" key="11">
    <source>
        <dbReference type="PROSITE" id="PS50109"/>
    </source>
</evidence>
<evidence type="ECO:0000256" key="8">
    <source>
        <dbReference type="ARBA" id="ARBA00022777"/>
    </source>
</evidence>
<feature type="transmembrane region" description="Helical" evidence="10">
    <location>
        <begin position="134"/>
        <end position="153"/>
    </location>
</feature>
<keyword evidence="4" id="KW-1003">Cell membrane</keyword>
<dbReference type="GO" id="GO:0000155">
    <property type="term" value="F:phosphorelay sensor kinase activity"/>
    <property type="evidence" value="ECO:0007669"/>
    <property type="project" value="InterPro"/>
</dbReference>
<evidence type="ECO:0000256" key="10">
    <source>
        <dbReference type="SAM" id="Phobius"/>
    </source>
</evidence>
<dbReference type="EMBL" id="CP042914">
    <property type="protein sequence ID" value="QEG39628.1"/>
    <property type="molecule type" value="Genomic_DNA"/>
</dbReference>
<evidence type="ECO:0000256" key="1">
    <source>
        <dbReference type="ARBA" id="ARBA00000085"/>
    </source>
</evidence>
<evidence type="ECO:0000313" key="14">
    <source>
        <dbReference type="Proteomes" id="UP000325286"/>
    </source>
</evidence>
<reference evidence="13 14" key="1">
    <citation type="submission" date="2019-08" db="EMBL/GenBank/DDBJ databases">
        <title>Deep-cultivation of Planctomycetes and their phenomic and genomic characterization uncovers novel biology.</title>
        <authorList>
            <person name="Wiegand S."/>
            <person name="Jogler M."/>
            <person name="Boedeker C."/>
            <person name="Pinto D."/>
            <person name="Vollmers J."/>
            <person name="Rivas-Marin E."/>
            <person name="Kohn T."/>
            <person name="Peeters S.H."/>
            <person name="Heuer A."/>
            <person name="Rast P."/>
            <person name="Oberbeckmann S."/>
            <person name="Bunk B."/>
            <person name="Jeske O."/>
            <person name="Meyerdierks A."/>
            <person name="Storesund J.E."/>
            <person name="Kallscheuer N."/>
            <person name="Luecker S."/>
            <person name="Lage O.M."/>
            <person name="Pohl T."/>
            <person name="Merkel B.J."/>
            <person name="Hornburger P."/>
            <person name="Mueller R.-W."/>
            <person name="Bruemmer F."/>
            <person name="Labrenz M."/>
            <person name="Spormann A.M."/>
            <person name="Op den Camp H."/>
            <person name="Overmann J."/>
            <person name="Amann R."/>
            <person name="Jetten M.S.M."/>
            <person name="Mascher T."/>
            <person name="Medema M.H."/>
            <person name="Devos D.P."/>
            <person name="Kaster A.-K."/>
            <person name="Ovreas L."/>
            <person name="Rohde M."/>
            <person name="Galperin M.Y."/>
            <person name="Jogler C."/>
        </authorList>
    </citation>
    <scope>NUCLEOTIDE SEQUENCE [LARGE SCALE GENOMIC DNA]</scope>
    <source>
        <strain evidence="13 14">UC8</strain>
    </source>
</reference>
<keyword evidence="10" id="KW-1133">Transmembrane helix</keyword>
<dbReference type="SUPFAM" id="SSF47384">
    <property type="entry name" value="Homodimeric domain of signal transducing histidine kinase"/>
    <property type="match status" value="1"/>
</dbReference>
<dbReference type="Gene3D" id="3.30.565.10">
    <property type="entry name" value="Histidine kinase-like ATPase, C-terminal domain"/>
    <property type="match status" value="1"/>
</dbReference>
<dbReference type="EC" id="2.7.13.3" evidence="3"/>
<evidence type="ECO:0000256" key="3">
    <source>
        <dbReference type="ARBA" id="ARBA00012438"/>
    </source>
</evidence>
<gene>
    <name evidence="13" type="primary">rstB</name>
    <name evidence="13" type="ORF">UC8_16240</name>
</gene>
<keyword evidence="8" id="KW-0418">Kinase</keyword>
<dbReference type="SMART" id="SM00387">
    <property type="entry name" value="HATPase_c"/>
    <property type="match status" value="1"/>
</dbReference>
<dbReference type="GO" id="GO:0005886">
    <property type="term" value="C:plasma membrane"/>
    <property type="evidence" value="ECO:0007669"/>
    <property type="project" value="UniProtKB-SubCell"/>
</dbReference>
<comment type="subcellular location">
    <subcellularLocation>
        <location evidence="2">Cell membrane</location>
        <topology evidence="2">Multi-pass membrane protein</topology>
    </subcellularLocation>
</comment>
<dbReference type="CDD" id="cd06225">
    <property type="entry name" value="HAMP"/>
    <property type="match status" value="1"/>
</dbReference>
<evidence type="ECO:0000256" key="5">
    <source>
        <dbReference type="ARBA" id="ARBA00022553"/>
    </source>
</evidence>
<keyword evidence="14" id="KW-1185">Reference proteome</keyword>
<dbReference type="PRINTS" id="PR00344">
    <property type="entry name" value="BCTRLSENSOR"/>
</dbReference>
<dbReference type="InterPro" id="IPR005467">
    <property type="entry name" value="His_kinase_dom"/>
</dbReference>
<keyword evidence="10" id="KW-0472">Membrane</keyword>
<evidence type="ECO:0000313" key="13">
    <source>
        <dbReference type="EMBL" id="QEG39628.1"/>
    </source>
</evidence>
<evidence type="ECO:0000259" key="12">
    <source>
        <dbReference type="PROSITE" id="PS50885"/>
    </source>
</evidence>
<name>A0A5B9QKM7_9BACT</name>
<dbReference type="Gene3D" id="1.10.287.130">
    <property type="match status" value="1"/>
</dbReference>
<dbReference type="InterPro" id="IPR004358">
    <property type="entry name" value="Sig_transdc_His_kin-like_C"/>
</dbReference>
<dbReference type="Proteomes" id="UP000325286">
    <property type="component" value="Chromosome"/>
</dbReference>
<proteinExistence type="predicted"/>
<feature type="domain" description="HAMP" evidence="12">
    <location>
        <begin position="154"/>
        <end position="205"/>
    </location>
</feature>
<dbReference type="SUPFAM" id="SSF55874">
    <property type="entry name" value="ATPase domain of HSP90 chaperone/DNA topoisomerase II/histidine kinase"/>
    <property type="match status" value="1"/>
</dbReference>
<dbReference type="GO" id="GO:0005524">
    <property type="term" value="F:ATP binding"/>
    <property type="evidence" value="ECO:0007669"/>
    <property type="project" value="UniProtKB-KW"/>
</dbReference>